<evidence type="ECO:0000313" key="1">
    <source>
        <dbReference type="EMBL" id="CAG9800788.1"/>
    </source>
</evidence>
<evidence type="ECO:0000313" key="2">
    <source>
        <dbReference type="Proteomes" id="UP001153620"/>
    </source>
</evidence>
<keyword evidence="2" id="KW-1185">Reference proteome</keyword>
<reference evidence="1" key="1">
    <citation type="submission" date="2022-01" db="EMBL/GenBank/DDBJ databases">
        <authorList>
            <person name="King R."/>
        </authorList>
    </citation>
    <scope>NUCLEOTIDE SEQUENCE</scope>
</reference>
<organism evidence="1 2">
    <name type="scientific">Chironomus riparius</name>
    <dbReference type="NCBI Taxonomy" id="315576"/>
    <lineage>
        <taxon>Eukaryota</taxon>
        <taxon>Metazoa</taxon>
        <taxon>Ecdysozoa</taxon>
        <taxon>Arthropoda</taxon>
        <taxon>Hexapoda</taxon>
        <taxon>Insecta</taxon>
        <taxon>Pterygota</taxon>
        <taxon>Neoptera</taxon>
        <taxon>Endopterygota</taxon>
        <taxon>Diptera</taxon>
        <taxon>Nematocera</taxon>
        <taxon>Chironomoidea</taxon>
        <taxon>Chironomidae</taxon>
        <taxon>Chironominae</taxon>
        <taxon>Chironomus</taxon>
    </lineage>
</organism>
<protein>
    <submittedName>
        <fullName evidence="1">Uncharacterized protein</fullName>
    </submittedName>
</protein>
<gene>
    <name evidence="1" type="ORF">CHIRRI_LOCUS3726</name>
</gene>
<dbReference type="AlphaFoldDB" id="A0A9N9WLZ4"/>
<accession>A0A9N9WLZ4</accession>
<dbReference type="OrthoDB" id="7791692at2759"/>
<dbReference type="EMBL" id="OU895877">
    <property type="protein sequence ID" value="CAG9800788.1"/>
    <property type="molecule type" value="Genomic_DNA"/>
</dbReference>
<name>A0A9N9WLZ4_9DIPT</name>
<reference evidence="1" key="2">
    <citation type="submission" date="2022-10" db="EMBL/GenBank/DDBJ databases">
        <authorList>
            <consortium name="ENA_rothamsted_submissions"/>
            <consortium name="culmorum"/>
            <person name="King R."/>
        </authorList>
    </citation>
    <scope>NUCLEOTIDE SEQUENCE</scope>
</reference>
<dbReference type="Proteomes" id="UP001153620">
    <property type="component" value="Chromosome 1"/>
</dbReference>
<sequence>MPVTTRSKRKTVDMGELEVIPKKKYIKLVDITNKKDKSQIKHDKSQITSQKSDSVLYTLKPMFSDVSDVKPTSTSRLSAVSNRIQEFPTTSSQTNIEEALKIMKRVKAALKKGYSNVAERLQLDVVPDCLFDISKCHQNHNSEKLPRKAPIENSFVTKLYLTEERHFQFCHHVRRNIVASKLNPGSDVCLSIIQEIMKFKSKDAQYSTNFVLSELHNIFITILNTFPPCHIQDSYLRLFTSQIKIEGLPEKKQILSTVFDLIHDLIYINDNAKLDESIKIDFNKNFYMWDLEHSENTSFSKLSRNDRFHRVFMALDLLVRVLEYDTAMFVTKYPQKFASTINKKQKRPLLCSIIWNQYDSLMAINATVKNIISTFVAMTALKYPVDKIRIISRLLNLITNVINMYEYPEDNIQYPIYKTYTTNLVNEIQKTVESSSYYSMELYINVIENIRSPMIRMLLANQLYSKIIGQTLPISLNTPFKTMLNRDFQKFSKSTKVLEELKKDETYPRFDAKKIAKKCRVTQDDFIKLMMLYSDAVIKNFHLLDVMNEIKRTRQCSTDVEMKHQPTSSEFADFKKRLESIDLNEKVNLRSVDLNAQNFVQIRLTKDNCTFYRNEVKNVQIMIKLIKKCHQRFDSQFDEWARMMDEMQHKI</sequence>
<proteinExistence type="predicted"/>